<keyword evidence="5 7" id="KW-1133">Transmembrane helix</keyword>
<evidence type="ECO:0000313" key="10">
    <source>
        <dbReference type="Proteomes" id="UP000273977"/>
    </source>
</evidence>
<feature type="transmembrane region" description="Helical" evidence="7">
    <location>
        <begin position="171"/>
        <end position="198"/>
    </location>
</feature>
<organism evidence="9 10">
    <name type="scientific">Aerococcus agrisoli</name>
    <dbReference type="NCBI Taxonomy" id="2487350"/>
    <lineage>
        <taxon>Bacteria</taxon>
        <taxon>Bacillati</taxon>
        <taxon>Bacillota</taxon>
        <taxon>Bacilli</taxon>
        <taxon>Lactobacillales</taxon>
        <taxon>Aerococcaceae</taxon>
        <taxon>Aerococcus</taxon>
    </lineage>
</organism>
<evidence type="ECO:0000256" key="4">
    <source>
        <dbReference type="ARBA" id="ARBA00022692"/>
    </source>
</evidence>
<keyword evidence="10" id="KW-1185">Reference proteome</keyword>
<evidence type="ECO:0000259" key="8">
    <source>
        <dbReference type="Pfam" id="PF00482"/>
    </source>
</evidence>
<dbReference type="InterPro" id="IPR047692">
    <property type="entry name" value="T4P_ComGB"/>
</dbReference>
<dbReference type="PANTHER" id="PTHR30012:SF0">
    <property type="entry name" value="TYPE II SECRETION SYSTEM PROTEIN F-RELATED"/>
    <property type="match status" value="1"/>
</dbReference>
<evidence type="ECO:0000313" key="9">
    <source>
        <dbReference type="EMBL" id="RPA60133.1"/>
    </source>
</evidence>
<dbReference type="OrthoDB" id="2134211at2"/>
<feature type="domain" description="Type II secretion system protein GspF" evidence="8">
    <location>
        <begin position="37"/>
        <end position="153"/>
    </location>
</feature>
<evidence type="ECO:0000256" key="2">
    <source>
        <dbReference type="ARBA" id="ARBA00005745"/>
    </source>
</evidence>
<evidence type="ECO:0000256" key="1">
    <source>
        <dbReference type="ARBA" id="ARBA00004651"/>
    </source>
</evidence>
<dbReference type="InterPro" id="IPR018076">
    <property type="entry name" value="T2SS_GspF_dom"/>
</dbReference>
<keyword evidence="4 7" id="KW-0812">Transmembrane</keyword>
<evidence type="ECO:0000256" key="7">
    <source>
        <dbReference type="SAM" id="Phobius"/>
    </source>
</evidence>
<dbReference type="PANTHER" id="PTHR30012">
    <property type="entry name" value="GENERAL SECRETION PATHWAY PROTEIN"/>
    <property type="match status" value="1"/>
</dbReference>
<dbReference type="EMBL" id="RKMG01000017">
    <property type="protein sequence ID" value="RPA60133.1"/>
    <property type="molecule type" value="Genomic_DNA"/>
</dbReference>
<keyword evidence="6 7" id="KW-0472">Membrane</keyword>
<comment type="similarity">
    <text evidence="2">Belongs to the GSP F family.</text>
</comment>
<dbReference type="InterPro" id="IPR042094">
    <property type="entry name" value="T2SS_GspF_sf"/>
</dbReference>
<dbReference type="Pfam" id="PF00482">
    <property type="entry name" value="T2SSF"/>
    <property type="match status" value="2"/>
</dbReference>
<dbReference type="AlphaFoldDB" id="A0A3N4GBH1"/>
<dbReference type="RefSeq" id="WP_123780289.1">
    <property type="nucleotide sequence ID" value="NZ_RKMG01000017.1"/>
</dbReference>
<dbReference type="Gene3D" id="1.20.81.30">
    <property type="entry name" value="Type II secretion system (T2SS), domain F"/>
    <property type="match status" value="1"/>
</dbReference>
<dbReference type="GO" id="GO:0005886">
    <property type="term" value="C:plasma membrane"/>
    <property type="evidence" value="ECO:0007669"/>
    <property type="project" value="UniProtKB-SubCell"/>
</dbReference>
<proteinExistence type="inferred from homology"/>
<protein>
    <submittedName>
        <fullName evidence="9">Competence protein</fullName>
    </submittedName>
</protein>
<dbReference type="Proteomes" id="UP000273977">
    <property type="component" value="Unassembled WGS sequence"/>
</dbReference>
<reference evidence="9 10" key="1">
    <citation type="submission" date="2018-11" db="EMBL/GenBank/DDBJ databases">
        <title>Aerococcus sp. SJQ22, whole genome shotgun sequence.</title>
        <authorList>
            <person name="Sun L."/>
            <person name="Gao X."/>
            <person name="Chen W."/>
            <person name="Huang K."/>
        </authorList>
    </citation>
    <scope>NUCLEOTIDE SEQUENCE [LARGE SCALE GENOMIC DNA]</scope>
    <source>
        <strain evidence="9 10">SJQ22</strain>
    </source>
</reference>
<dbReference type="InterPro" id="IPR003004">
    <property type="entry name" value="GspF/PilC"/>
</dbReference>
<feature type="domain" description="Type II secretion system protein GspF" evidence="8">
    <location>
        <begin position="229"/>
        <end position="351"/>
    </location>
</feature>
<evidence type="ECO:0000256" key="3">
    <source>
        <dbReference type="ARBA" id="ARBA00022475"/>
    </source>
</evidence>
<feature type="transmembrane region" description="Helical" evidence="7">
    <location>
        <begin position="129"/>
        <end position="151"/>
    </location>
</feature>
<keyword evidence="3" id="KW-1003">Cell membrane</keyword>
<comment type="subcellular location">
    <subcellularLocation>
        <location evidence="1">Cell membrane</location>
        <topology evidence="1">Multi-pass membrane protein</topology>
    </subcellularLocation>
</comment>
<evidence type="ECO:0000256" key="6">
    <source>
        <dbReference type="ARBA" id="ARBA00023136"/>
    </source>
</evidence>
<name>A0A3N4GBH1_9LACT</name>
<dbReference type="PRINTS" id="PR00812">
    <property type="entry name" value="BCTERIALGSPF"/>
</dbReference>
<comment type="caution">
    <text evidence="9">The sequence shown here is derived from an EMBL/GenBank/DDBJ whole genome shotgun (WGS) entry which is preliminary data.</text>
</comment>
<gene>
    <name evidence="9" type="ORF">EF384_06125</name>
</gene>
<sequence length="359" mass="41822">MDLSVKQPWRNIKWKQLLTTEITTSWKPSLQAAVLLYIAEMLQEGFQLIDICRFLIIIFPKQAKDFEKMALGFENGHHFYELVGFMKIKGNIVYQIKVAESFGQFGYGLEEIAKYIQEQDIHMRRLRSVMIYPIMLMLLMVVLMFGLRVFLLPQLAVFMQNGSSQLLASLIFFLEHLPIIASVVLGIIFVLSMAFYWWQKQTDPLKQAQVYVKLPIIGSLFRLYYTQFFAYEFSQLFKLGYSVKQIITSLKQQNEVPFLHAFGVYLETQYLHGREFSDSLKQINVFTNEFSAVVMQGELLNQLAVKTRLYSQRTLKRLYADIDQKIKITQSVLFLTVAISVVVVYLILMLPMLTMLESI</sequence>
<evidence type="ECO:0000256" key="5">
    <source>
        <dbReference type="ARBA" id="ARBA00022989"/>
    </source>
</evidence>
<dbReference type="NCBIfam" id="NF041012">
    <property type="entry name" value="T4P_ComGB"/>
    <property type="match status" value="1"/>
</dbReference>
<accession>A0A3N4GBH1</accession>
<feature type="transmembrane region" description="Helical" evidence="7">
    <location>
        <begin position="332"/>
        <end position="353"/>
    </location>
</feature>